<evidence type="ECO:0000313" key="6">
    <source>
        <dbReference type="EMBL" id="SNQ62306.1"/>
    </source>
</evidence>
<dbReference type="SFLD" id="SFLDG01135">
    <property type="entry name" value="C1.5.6:_HAD__Beta-PGM__Phospha"/>
    <property type="match status" value="1"/>
</dbReference>
<accession>A0A284VSQ1</accession>
<comment type="cofactor">
    <cofactor evidence="1">
        <name>Mg(2+)</name>
        <dbReference type="ChEBI" id="CHEBI:18420"/>
    </cofactor>
</comment>
<dbReference type="PANTHER" id="PTHR46193">
    <property type="entry name" value="6-PHOSPHOGLUCONATE PHOSPHATASE"/>
    <property type="match status" value="1"/>
</dbReference>
<dbReference type="Pfam" id="PF13419">
    <property type="entry name" value="HAD_2"/>
    <property type="match status" value="1"/>
</dbReference>
<gene>
    <name evidence="6" type="ORF">MNV_670012</name>
</gene>
<dbReference type="EMBL" id="FZMP01000215">
    <property type="protein sequence ID" value="SNQ62306.1"/>
    <property type="molecule type" value="Genomic_DNA"/>
</dbReference>
<keyword evidence="4" id="KW-0460">Magnesium</keyword>
<dbReference type="GO" id="GO:0003824">
    <property type="term" value="F:catalytic activity"/>
    <property type="evidence" value="ECO:0007669"/>
    <property type="project" value="UniProtKB-ARBA"/>
</dbReference>
<dbReference type="SFLD" id="SFLDS00003">
    <property type="entry name" value="Haloacid_Dehalogenase"/>
    <property type="match status" value="1"/>
</dbReference>
<dbReference type="Gene3D" id="3.40.50.1000">
    <property type="entry name" value="HAD superfamily/HAD-like"/>
    <property type="match status" value="1"/>
</dbReference>
<dbReference type="SFLD" id="SFLDG01129">
    <property type="entry name" value="C1.5:_HAD__Beta-PGM__Phosphata"/>
    <property type="match status" value="1"/>
</dbReference>
<dbReference type="OrthoDB" id="31229at2157"/>
<keyword evidence="5" id="KW-0119">Carbohydrate metabolism</keyword>
<dbReference type="PRINTS" id="PR00413">
    <property type="entry name" value="HADHALOGNASE"/>
</dbReference>
<organism evidence="6 7">
    <name type="scientific">Candidatus Methanoperedens nitratireducens</name>
    <dbReference type="NCBI Taxonomy" id="1392998"/>
    <lineage>
        <taxon>Archaea</taxon>
        <taxon>Methanobacteriati</taxon>
        <taxon>Methanobacteriota</taxon>
        <taxon>Stenosarchaea group</taxon>
        <taxon>Methanomicrobia</taxon>
        <taxon>Methanosarcinales</taxon>
        <taxon>ANME-2 cluster</taxon>
        <taxon>Candidatus Methanoperedentaceae</taxon>
        <taxon>Candidatus Methanoperedens</taxon>
    </lineage>
</organism>
<reference evidence="7" key="1">
    <citation type="submission" date="2017-06" db="EMBL/GenBank/DDBJ databases">
        <authorList>
            <person name="Cremers G."/>
        </authorList>
    </citation>
    <scope>NUCLEOTIDE SEQUENCE [LARGE SCALE GENOMIC DNA]</scope>
</reference>
<dbReference type="RefSeq" id="WP_096206890.1">
    <property type="nucleotide sequence ID" value="NZ_FZMP01000215.1"/>
</dbReference>
<dbReference type="InterPro" id="IPR023214">
    <property type="entry name" value="HAD_sf"/>
</dbReference>
<name>A0A284VSQ1_9EURY</name>
<evidence type="ECO:0000256" key="4">
    <source>
        <dbReference type="ARBA" id="ARBA00022842"/>
    </source>
</evidence>
<dbReference type="NCBIfam" id="TIGR01509">
    <property type="entry name" value="HAD-SF-IA-v3"/>
    <property type="match status" value="1"/>
</dbReference>
<proteinExistence type="inferred from homology"/>
<evidence type="ECO:0000256" key="2">
    <source>
        <dbReference type="ARBA" id="ARBA00007958"/>
    </source>
</evidence>
<dbReference type="GO" id="GO:0046872">
    <property type="term" value="F:metal ion binding"/>
    <property type="evidence" value="ECO:0007669"/>
    <property type="project" value="UniProtKB-KW"/>
</dbReference>
<dbReference type="AlphaFoldDB" id="A0A284VSQ1"/>
<evidence type="ECO:0000256" key="5">
    <source>
        <dbReference type="ARBA" id="ARBA00023277"/>
    </source>
</evidence>
<dbReference type="InterPro" id="IPR006439">
    <property type="entry name" value="HAD-SF_hydro_IA"/>
</dbReference>
<dbReference type="InterPro" id="IPR041492">
    <property type="entry name" value="HAD_2"/>
</dbReference>
<comment type="similarity">
    <text evidence="2">Belongs to the HAD-like hydrolase superfamily.</text>
</comment>
<dbReference type="SUPFAM" id="SSF56784">
    <property type="entry name" value="HAD-like"/>
    <property type="match status" value="1"/>
</dbReference>
<dbReference type="InterPro" id="IPR023198">
    <property type="entry name" value="PGP-like_dom2"/>
</dbReference>
<evidence type="ECO:0000313" key="7">
    <source>
        <dbReference type="Proteomes" id="UP000218615"/>
    </source>
</evidence>
<dbReference type="InterPro" id="IPR051600">
    <property type="entry name" value="Beta-PGM-like"/>
</dbReference>
<protein>
    <submittedName>
        <fullName evidence="6">Beta-phosphoglucomutase</fullName>
    </submittedName>
</protein>
<sequence>MKAIIFDMDGVLVDSMPYHAEAWKQAFLTVGIKIKREAIYELEGSNHMQLIDIIFRRFGRTPTEDDMRELNRKKVEIFDRIERAVPFEGIKELLVSLKQKHKLAVVSGSNRKTVHDILNRFFPGIFDVIIDGDDSSESKPSPAPYLKAVGELGIPKEHCLVVENAPLGIRSAKSGGLRCIAIPAYLDRKFLEEADVIVESHRELGRYILQEEEREAREKHG</sequence>
<dbReference type="CDD" id="cd07505">
    <property type="entry name" value="HAD_BPGM-like"/>
    <property type="match status" value="1"/>
</dbReference>
<evidence type="ECO:0000256" key="1">
    <source>
        <dbReference type="ARBA" id="ARBA00001946"/>
    </source>
</evidence>
<keyword evidence="7" id="KW-1185">Reference proteome</keyword>
<evidence type="ECO:0000256" key="3">
    <source>
        <dbReference type="ARBA" id="ARBA00022723"/>
    </source>
</evidence>
<dbReference type="PANTHER" id="PTHR46193:SF18">
    <property type="entry name" value="HEXITOL PHOSPHATASE B"/>
    <property type="match status" value="1"/>
</dbReference>
<dbReference type="Proteomes" id="UP000218615">
    <property type="component" value="Unassembled WGS sequence"/>
</dbReference>
<keyword evidence="3" id="KW-0479">Metal-binding</keyword>
<dbReference type="Gene3D" id="1.10.150.240">
    <property type="entry name" value="Putative phosphatase, domain 2"/>
    <property type="match status" value="1"/>
</dbReference>
<dbReference type="InterPro" id="IPR036412">
    <property type="entry name" value="HAD-like_sf"/>
</dbReference>